<evidence type="ECO:0000256" key="1">
    <source>
        <dbReference type="ARBA" id="ARBA00022679"/>
    </source>
</evidence>
<dbReference type="InterPro" id="IPR029055">
    <property type="entry name" value="Ntn_hydrolases_N"/>
</dbReference>
<dbReference type="PANTHER" id="PTHR11907">
    <property type="entry name" value="AMIDOPHOSPHORIBOSYLTRANSFERASE"/>
    <property type="match status" value="1"/>
</dbReference>
<dbReference type="SUPFAM" id="SSF53271">
    <property type="entry name" value="PRTase-like"/>
    <property type="match status" value="1"/>
</dbReference>
<proteinExistence type="predicted"/>
<evidence type="ECO:0000313" key="3">
    <source>
        <dbReference type="EMBL" id="CAB4692325.1"/>
    </source>
</evidence>
<protein>
    <submittedName>
        <fullName evidence="3">Unannotated protein</fullName>
    </submittedName>
</protein>
<gene>
    <name evidence="3" type="ORF">UFOPK2366_00829</name>
</gene>
<evidence type="ECO:0000256" key="2">
    <source>
        <dbReference type="ARBA" id="ARBA00022962"/>
    </source>
</evidence>
<name>A0A6J6P759_9ZZZZ</name>
<organism evidence="3">
    <name type="scientific">freshwater metagenome</name>
    <dbReference type="NCBI Taxonomy" id="449393"/>
    <lineage>
        <taxon>unclassified sequences</taxon>
        <taxon>metagenomes</taxon>
        <taxon>ecological metagenomes</taxon>
    </lineage>
</organism>
<keyword evidence="1" id="KW-0808">Transferase</keyword>
<dbReference type="Gene3D" id="3.60.20.10">
    <property type="entry name" value="Glutamine Phosphoribosylpyrophosphate, subunit 1, domain 1"/>
    <property type="match status" value="1"/>
</dbReference>
<accession>A0A6J6P759</accession>
<dbReference type="InterPro" id="IPR029057">
    <property type="entry name" value="PRTase-like"/>
</dbReference>
<dbReference type="EMBL" id="CAEZXM010000135">
    <property type="protein sequence ID" value="CAB4692325.1"/>
    <property type="molecule type" value="Genomic_DNA"/>
</dbReference>
<reference evidence="3" key="1">
    <citation type="submission" date="2020-05" db="EMBL/GenBank/DDBJ databases">
        <authorList>
            <person name="Chiriac C."/>
            <person name="Salcher M."/>
            <person name="Ghai R."/>
            <person name="Kavagutti S V."/>
        </authorList>
    </citation>
    <scope>NUCLEOTIDE SEQUENCE</scope>
</reference>
<dbReference type="GO" id="GO:0016740">
    <property type="term" value="F:transferase activity"/>
    <property type="evidence" value="ECO:0007669"/>
    <property type="project" value="UniProtKB-KW"/>
</dbReference>
<dbReference type="Gene3D" id="3.40.50.2020">
    <property type="match status" value="1"/>
</dbReference>
<sequence>MRITCPPITHACHFGVDMGHEDELIAAKRTVEEIRAHIGADSLAFLSLERMMRAIDRDSGYCNACFTGSYPINIGETRGKLKFEGVLA</sequence>
<keyword evidence="2" id="KW-0315">Glutamine amidotransferase</keyword>
<dbReference type="AlphaFoldDB" id="A0A6J6P759"/>